<dbReference type="InterPro" id="IPR005530">
    <property type="entry name" value="SPW"/>
</dbReference>
<dbReference type="AlphaFoldDB" id="A0A8T7M8S8"/>
<evidence type="ECO:0000313" key="4">
    <source>
        <dbReference type="EMBL" id="WJW68360.1"/>
    </source>
</evidence>
<proteinExistence type="predicted"/>
<reference evidence="3 5" key="1">
    <citation type="submission" date="2020-06" db="EMBL/GenBank/DDBJ databases">
        <title>Anoxygenic phototrophic Chloroflexota member uses a Type I reaction center.</title>
        <authorList>
            <person name="Tsuji J.M."/>
            <person name="Shaw N.A."/>
            <person name="Nagashima S."/>
            <person name="Venkiteswaran J."/>
            <person name="Schiff S.L."/>
            <person name="Hanada S."/>
            <person name="Tank M."/>
            <person name="Neufeld J.D."/>
        </authorList>
    </citation>
    <scope>NUCLEOTIDE SEQUENCE [LARGE SCALE GENOMIC DNA]</scope>
    <source>
        <strain evidence="3">L227-S17</strain>
    </source>
</reference>
<dbReference type="EMBL" id="JACATZ010000003">
    <property type="protein sequence ID" value="NWJ48426.1"/>
    <property type="molecule type" value="Genomic_DNA"/>
</dbReference>
<dbReference type="Pfam" id="PF03779">
    <property type="entry name" value="SPW"/>
    <property type="match status" value="1"/>
</dbReference>
<keyword evidence="1" id="KW-0812">Transmembrane</keyword>
<evidence type="ECO:0000259" key="2">
    <source>
        <dbReference type="Pfam" id="PF03779"/>
    </source>
</evidence>
<feature type="transmembrane region" description="Helical" evidence="1">
    <location>
        <begin position="76"/>
        <end position="96"/>
    </location>
</feature>
<dbReference type="EMBL" id="CP128400">
    <property type="protein sequence ID" value="WJW68360.1"/>
    <property type="molecule type" value="Genomic_DNA"/>
</dbReference>
<sequence length="132" mass="14435">MKNRPLSTLNLTITGLLGAVSGVWLILMPFILDYNDDKAGGSNAQLLSIICGVIIVVVSLLLVVTEKNEGLKNLRFYGGALLVFMGIWLMAAPYLFNYSKLKNELWGLQVTGGLIALVAGFVIQEIYTRSKE</sequence>
<dbReference type="RefSeq" id="WP_341470265.1">
    <property type="nucleotide sequence ID" value="NZ_CP128400.1"/>
</dbReference>
<evidence type="ECO:0000313" key="6">
    <source>
        <dbReference type="Proteomes" id="UP001431572"/>
    </source>
</evidence>
<dbReference type="Proteomes" id="UP000521676">
    <property type="component" value="Unassembled WGS sequence"/>
</dbReference>
<feature type="transmembrane region" description="Helical" evidence="1">
    <location>
        <begin position="12"/>
        <end position="32"/>
    </location>
</feature>
<keyword evidence="6" id="KW-1185">Reference proteome</keyword>
<organism evidence="3 5">
    <name type="scientific">Candidatus Chlorohelix allophototropha</name>
    <dbReference type="NCBI Taxonomy" id="3003348"/>
    <lineage>
        <taxon>Bacteria</taxon>
        <taxon>Bacillati</taxon>
        <taxon>Chloroflexota</taxon>
        <taxon>Chloroflexia</taxon>
        <taxon>Candidatus Chloroheliales</taxon>
        <taxon>Candidatus Chloroheliaceae</taxon>
        <taxon>Candidatus Chlorohelix</taxon>
    </lineage>
</organism>
<evidence type="ECO:0000313" key="3">
    <source>
        <dbReference type="EMBL" id="NWJ48426.1"/>
    </source>
</evidence>
<feature type="transmembrane region" description="Helical" evidence="1">
    <location>
        <begin position="108"/>
        <end position="127"/>
    </location>
</feature>
<keyword evidence="1" id="KW-0472">Membrane</keyword>
<name>A0A8T7M8S8_9CHLR</name>
<feature type="transmembrane region" description="Helical" evidence="1">
    <location>
        <begin position="44"/>
        <end position="64"/>
    </location>
</feature>
<reference evidence="4" key="2">
    <citation type="journal article" date="2024" name="Nature">
        <title>Anoxygenic phototroph of the Chloroflexota uses a type I reaction centre.</title>
        <authorList>
            <person name="Tsuji J.M."/>
            <person name="Shaw N.A."/>
            <person name="Nagashima S."/>
            <person name="Venkiteswaran J.J."/>
            <person name="Schiff S.L."/>
            <person name="Watanabe T."/>
            <person name="Fukui M."/>
            <person name="Hanada S."/>
            <person name="Tank M."/>
            <person name="Neufeld J.D."/>
        </authorList>
    </citation>
    <scope>NUCLEOTIDE SEQUENCE</scope>
    <source>
        <strain evidence="4">L227-S17</strain>
    </source>
</reference>
<gene>
    <name evidence="3" type="ORF">HXX08_21430</name>
    <name evidence="4" type="ORF">OZ401_003970</name>
</gene>
<accession>A0A8T7M8S8</accession>
<keyword evidence="1" id="KW-1133">Transmembrane helix</keyword>
<feature type="domain" description="SPW repeat-containing integral membrane" evidence="2">
    <location>
        <begin position="16"/>
        <end position="119"/>
    </location>
</feature>
<dbReference type="Proteomes" id="UP001431572">
    <property type="component" value="Chromosome 2"/>
</dbReference>
<evidence type="ECO:0000313" key="5">
    <source>
        <dbReference type="Proteomes" id="UP000521676"/>
    </source>
</evidence>
<protein>
    <recommendedName>
        <fullName evidence="2">SPW repeat-containing integral membrane domain-containing protein</fullName>
    </recommendedName>
</protein>
<evidence type="ECO:0000256" key="1">
    <source>
        <dbReference type="SAM" id="Phobius"/>
    </source>
</evidence>